<dbReference type="Proteomes" id="UP001153269">
    <property type="component" value="Unassembled WGS sequence"/>
</dbReference>
<protein>
    <submittedName>
        <fullName evidence="2">Uncharacterized protein</fullName>
    </submittedName>
</protein>
<dbReference type="EMBL" id="CADEAL010000402">
    <property type="protein sequence ID" value="CAB1419645.1"/>
    <property type="molecule type" value="Genomic_DNA"/>
</dbReference>
<proteinExistence type="predicted"/>
<name>A0A9N7TV21_PLEPL</name>
<accession>A0A9N7TV21</accession>
<sequence>MAPRMGSVQPTTLSDLSPLKVRGSRLSHKDVTIVQHSGGRSAPSLASSARTHTHHTQTKKELFFGTLHESSGQGHRSPVASGLHDNSQGSPQDWELESHSPFLTHTNTDADGARRGGLAVWRAALTGTQCFPSPRFEQGETAEREIWEVCA</sequence>
<evidence type="ECO:0000256" key="1">
    <source>
        <dbReference type="SAM" id="MobiDB-lite"/>
    </source>
</evidence>
<evidence type="ECO:0000313" key="2">
    <source>
        <dbReference type="EMBL" id="CAB1419645.1"/>
    </source>
</evidence>
<reference evidence="2" key="1">
    <citation type="submission" date="2020-03" db="EMBL/GenBank/DDBJ databases">
        <authorList>
            <person name="Weist P."/>
        </authorList>
    </citation>
    <scope>NUCLEOTIDE SEQUENCE</scope>
</reference>
<dbReference type="AlphaFoldDB" id="A0A9N7TV21"/>
<comment type="caution">
    <text evidence="2">The sequence shown here is derived from an EMBL/GenBank/DDBJ whole genome shotgun (WGS) entry which is preliminary data.</text>
</comment>
<keyword evidence="3" id="KW-1185">Reference proteome</keyword>
<organism evidence="2 3">
    <name type="scientific">Pleuronectes platessa</name>
    <name type="common">European plaice</name>
    <dbReference type="NCBI Taxonomy" id="8262"/>
    <lineage>
        <taxon>Eukaryota</taxon>
        <taxon>Metazoa</taxon>
        <taxon>Chordata</taxon>
        <taxon>Craniata</taxon>
        <taxon>Vertebrata</taxon>
        <taxon>Euteleostomi</taxon>
        <taxon>Actinopterygii</taxon>
        <taxon>Neopterygii</taxon>
        <taxon>Teleostei</taxon>
        <taxon>Neoteleostei</taxon>
        <taxon>Acanthomorphata</taxon>
        <taxon>Carangaria</taxon>
        <taxon>Pleuronectiformes</taxon>
        <taxon>Pleuronectoidei</taxon>
        <taxon>Pleuronectidae</taxon>
        <taxon>Pleuronectes</taxon>
    </lineage>
</organism>
<feature type="region of interest" description="Disordered" evidence="1">
    <location>
        <begin position="1"/>
        <end position="97"/>
    </location>
</feature>
<evidence type="ECO:0000313" key="3">
    <source>
        <dbReference type="Proteomes" id="UP001153269"/>
    </source>
</evidence>
<gene>
    <name evidence="2" type="ORF">PLEPLA_LOCUS7494</name>
</gene>